<name>A0ABR9TF61_9FLAO</name>
<dbReference type="RefSeq" id="WP_193845005.1">
    <property type="nucleotide sequence ID" value="NZ_PRDM01000001.1"/>
</dbReference>
<keyword evidence="2" id="KW-1185">Reference proteome</keyword>
<evidence type="ECO:0000313" key="2">
    <source>
        <dbReference type="Proteomes" id="UP000640614"/>
    </source>
</evidence>
<comment type="caution">
    <text evidence="1">The sequence shown here is derived from an EMBL/GenBank/DDBJ whole genome shotgun (WGS) entry which is preliminary data.</text>
</comment>
<gene>
    <name evidence="1" type="ORF">C4F50_03385</name>
</gene>
<sequence>MKFDTNSKNCIFPFRNAELLFLIHNNQKLHPNDYAHVLYFNIIETLLMINEIKTIEFIEQLDNEDDFEDVSGYFGRLSGVFQSKGFIIRIENAAKKYTSYKYYKRILDNIDEAKNALDDTI</sequence>
<dbReference type="EMBL" id="PRDM01000001">
    <property type="protein sequence ID" value="MBE8723978.1"/>
    <property type="molecule type" value="Genomic_DNA"/>
</dbReference>
<proteinExistence type="predicted"/>
<dbReference type="Proteomes" id="UP000640614">
    <property type="component" value="Unassembled WGS sequence"/>
</dbReference>
<organism evidence="1 2">
    <name type="scientific">Flavobacterium hungaricum</name>
    <dbReference type="NCBI Taxonomy" id="2082725"/>
    <lineage>
        <taxon>Bacteria</taxon>
        <taxon>Pseudomonadati</taxon>
        <taxon>Bacteroidota</taxon>
        <taxon>Flavobacteriia</taxon>
        <taxon>Flavobacteriales</taxon>
        <taxon>Flavobacteriaceae</taxon>
        <taxon>Flavobacterium</taxon>
    </lineage>
</organism>
<evidence type="ECO:0000313" key="1">
    <source>
        <dbReference type="EMBL" id="MBE8723978.1"/>
    </source>
</evidence>
<reference evidence="1 2" key="1">
    <citation type="submission" date="2018-07" db="EMBL/GenBank/DDBJ databases">
        <title>Genome assembly of strain KB82.</title>
        <authorList>
            <person name="Kukolya J."/>
            <person name="Horvath B."/>
            <person name="Nagy I."/>
            <person name="Toth A."/>
        </authorList>
    </citation>
    <scope>NUCLEOTIDE SEQUENCE [LARGE SCALE GENOMIC DNA]</scope>
    <source>
        <strain evidence="1 2">Kb82</strain>
    </source>
</reference>
<protein>
    <submittedName>
        <fullName evidence="1">Uncharacterized protein</fullName>
    </submittedName>
</protein>
<accession>A0ABR9TF61</accession>